<dbReference type="AlphaFoldDB" id="A0A1H4I490"/>
<accession>A0A1H4I490</accession>
<keyword evidence="3" id="KW-1185">Reference proteome</keyword>
<evidence type="ECO:0000313" key="2">
    <source>
        <dbReference type="EMBL" id="SEC52786.1"/>
    </source>
</evidence>
<protein>
    <submittedName>
        <fullName evidence="1">Uncharacterized protein</fullName>
    </submittedName>
</protein>
<proteinExistence type="predicted"/>
<dbReference type="EMBL" id="FNSN01000001">
    <property type="protein sequence ID" value="SEB28904.1"/>
    <property type="molecule type" value="Genomic_DNA"/>
</dbReference>
<name>A0A1H4I490_9MICC</name>
<evidence type="ECO:0000313" key="3">
    <source>
        <dbReference type="Proteomes" id="UP000182652"/>
    </source>
</evidence>
<evidence type="ECO:0000313" key="1">
    <source>
        <dbReference type="EMBL" id="SEB28904.1"/>
    </source>
</evidence>
<sequence>MEYRSILDRLMSIEHAIHFVNEQADEKERIEPERGKSGFARKTAILRLFTERDLALELVRRSSERGEQATNWSTGYLERNEERLAELRLVAEDLYGLTLPDGPDPDYAIMSEEEAMNYGLAAHKGDPNIGPEDLPEEP</sequence>
<gene>
    <name evidence="1" type="ORF">SAMN04489745_0020</name>
    <name evidence="2" type="ORF">SAMN04489745_3097</name>
</gene>
<reference evidence="1 3" key="1">
    <citation type="submission" date="2016-10" db="EMBL/GenBank/DDBJ databases">
        <authorList>
            <person name="de Groot N.N."/>
        </authorList>
    </citation>
    <scope>NUCLEOTIDE SEQUENCE [LARGE SCALE GENOMIC DNA]</scope>
    <source>
        <strain evidence="1 3">DSM 10495</strain>
    </source>
</reference>
<dbReference type="Proteomes" id="UP000182652">
    <property type="component" value="Unassembled WGS sequence"/>
</dbReference>
<dbReference type="EMBL" id="FNSN01000003">
    <property type="protein sequence ID" value="SEC52786.1"/>
    <property type="molecule type" value="Genomic_DNA"/>
</dbReference>
<organism evidence="1 3">
    <name type="scientific">Arthrobacter woluwensis</name>
    <dbReference type="NCBI Taxonomy" id="156980"/>
    <lineage>
        <taxon>Bacteria</taxon>
        <taxon>Bacillati</taxon>
        <taxon>Actinomycetota</taxon>
        <taxon>Actinomycetes</taxon>
        <taxon>Micrococcales</taxon>
        <taxon>Micrococcaceae</taxon>
        <taxon>Arthrobacter</taxon>
    </lineage>
</organism>